<feature type="coiled-coil region" evidence="1">
    <location>
        <begin position="43"/>
        <end position="74"/>
    </location>
</feature>
<dbReference type="AlphaFoldDB" id="A0A6J1BH35"/>
<sequence>MLQIFTKGQVDCEKSMAPRQMAIKKSLMSMKKRVKEYSWEKKVRRSKAELAEMREEMKHKNEELARLLHQLVQRKQLIRSVARSNTWVNHFVEATIASWED</sequence>
<dbReference type="Proteomes" id="UP000504621">
    <property type="component" value="Unplaced"/>
</dbReference>
<keyword evidence="1" id="KW-0175">Coiled coil</keyword>
<name>A0A6J1BH35_9ROSI</name>
<proteinExistence type="predicted"/>
<reference evidence="3" key="1">
    <citation type="submission" date="2025-08" db="UniProtKB">
        <authorList>
            <consortium name="RefSeq"/>
        </authorList>
    </citation>
    <scope>IDENTIFICATION</scope>
    <source>
        <tissue evidence="3">Leaf</tissue>
    </source>
</reference>
<evidence type="ECO:0000313" key="3">
    <source>
        <dbReference type="RefSeq" id="XP_021298827.1"/>
    </source>
</evidence>
<organism evidence="2 3">
    <name type="scientific">Herrania umbratica</name>
    <dbReference type="NCBI Taxonomy" id="108875"/>
    <lineage>
        <taxon>Eukaryota</taxon>
        <taxon>Viridiplantae</taxon>
        <taxon>Streptophyta</taxon>
        <taxon>Embryophyta</taxon>
        <taxon>Tracheophyta</taxon>
        <taxon>Spermatophyta</taxon>
        <taxon>Magnoliopsida</taxon>
        <taxon>eudicotyledons</taxon>
        <taxon>Gunneridae</taxon>
        <taxon>Pentapetalae</taxon>
        <taxon>rosids</taxon>
        <taxon>malvids</taxon>
        <taxon>Malvales</taxon>
        <taxon>Malvaceae</taxon>
        <taxon>Byttnerioideae</taxon>
        <taxon>Herrania</taxon>
    </lineage>
</organism>
<dbReference type="GeneID" id="110427606"/>
<gene>
    <name evidence="3" type="primary">LOC110427606</name>
</gene>
<evidence type="ECO:0000256" key="1">
    <source>
        <dbReference type="SAM" id="Coils"/>
    </source>
</evidence>
<evidence type="ECO:0000313" key="2">
    <source>
        <dbReference type="Proteomes" id="UP000504621"/>
    </source>
</evidence>
<accession>A0A6J1BH35</accession>
<dbReference type="RefSeq" id="XP_021298827.1">
    <property type="nucleotide sequence ID" value="XM_021443152.1"/>
</dbReference>
<keyword evidence="2" id="KW-1185">Reference proteome</keyword>
<protein>
    <submittedName>
        <fullName evidence="3">Uncharacterized protein LOC110427606</fullName>
    </submittedName>
</protein>